<dbReference type="Pfam" id="PF09479">
    <property type="entry name" value="Flg_new"/>
    <property type="match status" value="1"/>
</dbReference>
<reference evidence="6 7" key="1">
    <citation type="journal article" date="2015" name="Nat. Commun.">
        <title>Production of butyrate from lysine and the Amadori product fructoselysine by a human gut commensal.</title>
        <authorList>
            <person name="Bui T.P."/>
            <person name="Ritari J."/>
            <person name="Boeren S."/>
            <person name="de Waard P."/>
            <person name="Plugge C.M."/>
            <person name="de Vos W.M."/>
        </authorList>
    </citation>
    <scope>NUCLEOTIDE SEQUENCE [LARGE SCALE GENOMIC DNA]</scope>
    <source>
        <strain evidence="6 7">AF211</strain>
    </source>
</reference>
<name>A0A0S2W1H7_9FIRM</name>
<dbReference type="PATRIC" id="fig|1297617.4.peg.824"/>
<dbReference type="InterPro" id="IPR001119">
    <property type="entry name" value="SLH_dom"/>
</dbReference>
<evidence type="ECO:0000256" key="2">
    <source>
        <dbReference type="ARBA" id="ARBA00022737"/>
    </source>
</evidence>
<reference evidence="7" key="2">
    <citation type="submission" date="2015-04" db="EMBL/GenBank/DDBJ databases">
        <title>A butyrogenic pathway from the amino acid lysine in a human gut commensal.</title>
        <authorList>
            <person name="de Vos W.M."/>
            <person name="Bui N.T.P."/>
            <person name="Plugge C.M."/>
            <person name="Ritari J."/>
        </authorList>
    </citation>
    <scope>NUCLEOTIDE SEQUENCE [LARGE SCALE GENOMIC DNA]</scope>
    <source>
        <strain evidence="7">AF211</strain>
    </source>
</reference>
<evidence type="ECO:0000313" key="6">
    <source>
        <dbReference type="EMBL" id="ALP93203.1"/>
    </source>
</evidence>
<evidence type="ECO:0000313" key="7">
    <source>
        <dbReference type="Proteomes" id="UP000064844"/>
    </source>
</evidence>
<feature type="compositionally biased region" description="Gly residues" evidence="3">
    <location>
        <begin position="1201"/>
        <end position="1211"/>
    </location>
</feature>
<evidence type="ECO:0000256" key="4">
    <source>
        <dbReference type="SAM" id="SignalP"/>
    </source>
</evidence>
<evidence type="ECO:0000259" key="5">
    <source>
        <dbReference type="PROSITE" id="PS51272"/>
    </source>
</evidence>
<feature type="compositionally biased region" description="Polar residues" evidence="3">
    <location>
        <begin position="1212"/>
        <end position="1221"/>
    </location>
</feature>
<keyword evidence="2" id="KW-0677">Repeat</keyword>
<feature type="region of interest" description="Disordered" evidence="3">
    <location>
        <begin position="1201"/>
        <end position="1222"/>
    </location>
</feature>
<proteinExistence type="predicted"/>
<dbReference type="InterPro" id="IPR013378">
    <property type="entry name" value="InlB-like_B-rpt"/>
</dbReference>
<evidence type="ECO:0000256" key="1">
    <source>
        <dbReference type="ARBA" id="ARBA00004196"/>
    </source>
</evidence>
<gene>
    <name evidence="6" type="ORF">IB211_00809c</name>
</gene>
<dbReference type="PROSITE" id="PS51272">
    <property type="entry name" value="SLH"/>
    <property type="match status" value="3"/>
</dbReference>
<comment type="subcellular location">
    <subcellularLocation>
        <location evidence="1">Cell envelope</location>
    </subcellularLocation>
</comment>
<dbReference type="InterPro" id="IPR044060">
    <property type="entry name" value="Bacterial_rp_domain"/>
</dbReference>
<accession>A0A0S2W1H7</accession>
<keyword evidence="4" id="KW-0732">Signal</keyword>
<organism evidence="6 7">
    <name type="scientific">Intestinimonas butyriciproducens</name>
    <dbReference type="NCBI Taxonomy" id="1297617"/>
    <lineage>
        <taxon>Bacteria</taxon>
        <taxon>Bacillati</taxon>
        <taxon>Bacillota</taxon>
        <taxon>Clostridia</taxon>
        <taxon>Eubacteriales</taxon>
        <taxon>Intestinimonas</taxon>
    </lineage>
</organism>
<dbReference type="NCBIfam" id="TIGR02543">
    <property type="entry name" value="List_Bact_rpt"/>
    <property type="match status" value="1"/>
</dbReference>
<feature type="chain" id="PRO_5006606283" description="SLH domain-containing protein" evidence="4">
    <location>
        <begin position="30"/>
        <end position="1581"/>
    </location>
</feature>
<dbReference type="KEGG" id="ibu:IB211_00809c"/>
<feature type="signal peptide" evidence="4">
    <location>
        <begin position="1"/>
        <end position="29"/>
    </location>
</feature>
<dbReference type="PANTHER" id="PTHR43308:SF5">
    <property type="entry name" value="S-LAYER PROTEIN _ PEPTIDOGLYCAN ENDO-BETA-N-ACETYLGLUCOSAMINIDASE"/>
    <property type="match status" value="1"/>
</dbReference>
<protein>
    <recommendedName>
        <fullName evidence="5">SLH domain-containing protein</fullName>
    </recommendedName>
</protein>
<dbReference type="InterPro" id="IPR051465">
    <property type="entry name" value="Cell_Envelope_Struct_Comp"/>
</dbReference>
<keyword evidence="7" id="KW-1185">Reference proteome</keyword>
<dbReference type="GO" id="GO:0030313">
    <property type="term" value="C:cell envelope"/>
    <property type="evidence" value="ECO:0007669"/>
    <property type="project" value="UniProtKB-SubCell"/>
</dbReference>
<sequence length="1581" mass="168691">MKELVKRRLLSLFLALTLLLSLCAPTAWALEPTSEQIKFVIDLTGYTGEITNGLQYTPSGSSSPTPISITPGQKNEFFVESGGAFENTKLYLATAPARWTVSVTGLADWNEYLVGATLYFNKNTSSSSNRIFRTSENFLQFFGRSIDKILGPGNWGSGGQTVVITPVFPTSQYSLTVGSSDENKGTVSATVVETDIYELRATAGEGYSFDYWRSSAYDAYPDDPVYQIRENPYTTPELTQDARYTAYFRKSHIPTVSASPAEAGTVSAEQVHEDTWRLAASNNGETDYVFQCWNRDGYAQDDPVYRLTSPTAEVTLDGDAAYTAYYVPQQVTGVAITGAGTGSMGSAAGDLPIYAGTRVTVSVRIEDNSPRHLRNSHLAVYAGDQAAVEAGTAALLAQEDSGQFGLGSSISVAVWPQGVERITAVAWTDGCEKHYATMAVKTASAGDALDLTWLSSPQAYRTSAGSATSHPAFFDVAAFVDRQTGQPAVYAAGIGGVFELDYGGKTDMVPMAGMEDLGSGGDNMSVSSYALAVGGPDAGDLTALVKKVTTTGSGMDSTVTFSYELRRYDASQGAWAVVEGSRMANEALYPDLIGMNVYALVLDGDDVWTDKAHWDGAAWTAHGYYFTAFFKAEDGAAYAIARNADYTYSSYRYDGAAWTRLDDLPGALVSASSDGKLLVGLGTRRYDGVYPEGYAVVEDGRTTASYPAVSSSALGGYWTPDGCTVSDQILNAAIGFGGDGAVYAAVSADVSGTSSYLLRAGEDGWQLMDTVEAFDREGATDLYARPTSISRITAAAEGVTLFYGTDGAMYLQTAQFTITFHSNGGSDVAPVTGQAWSAVSVPRPTRDGYTFAGWYYDNGSFEEPWSETVIPASNLDLYAKWTGSGSVIDPDKDPYHEDRQKALAQLDEALNRMDRKDYSEDNWKTILLEYENGVYAIGVAKPKPVSDDIDDVNQAIYNTIYKALNAAINRMNTVPVQSVGNITVAVSVDADTIGLGYLVRPTLVTVPKYTRASVVLTDLLTANGYRWENTGTIESSFYLAQIKPVDQTDAKPADFLLELKDFTFNEDDKKDTKLGEFDYNRWSGWMYSTGDSDNDDYPSFPGVGASEYRMIDGEVMRWQFTCYGYGADLNADNSAWGTASVVPELGNKSALTWEVAALRKETKDAELEKDENFVKAIAVLENPAATQREIDAAYQALTGQGGGGSGGGGGSAITTQPSAPVNESGEAKVEMSAEDMAAIVERAKEDNAERIIIDPDVDGAPNKITVVLPKESVASIAKDTKAALVVKAGAADVTLPTAALSDLAGRDGKTVSISAETLKDKSGKATGQVRVEVKSGDTVVEQLAGGVTVSLTVSDPTSGTVLMLITNEGAKIIKKSSLDGKTLTAKLDGSCTLMVKDNSKTFSDVPDNYWGKDAIAFVTARELFNGISDDQFAPAAPMTRAMLVTVLHRLEDTPAAKVDAAFPDVDAAAWYADAVAWASGNGIVTGTGSGFEPDGQITREQLATILYRYADFLGLDTSAAGALSQFSDGDKVSAWAEEAMQWAVGSGLLTGKGNGTVDPTGNATRAEVAAILQRMVAMMVK</sequence>
<dbReference type="InterPro" id="IPR042229">
    <property type="entry name" value="Listeria/Bacterioides_rpt_sf"/>
</dbReference>
<evidence type="ECO:0000256" key="3">
    <source>
        <dbReference type="SAM" id="MobiDB-lite"/>
    </source>
</evidence>
<dbReference type="PANTHER" id="PTHR43308">
    <property type="entry name" value="OUTER MEMBRANE PROTEIN ALPHA-RELATED"/>
    <property type="match status" value="1"/>
</dbReference>
<dbReference type="Proteomes" id="UP000064844">
    <property type="component" value="Chromosome"/>
</dbReference>
<feature type="domain" description="SLH" evidence="5">
    <location>
        <begin position="1523"/>
        <end position="1581"/>
    </location>
</feature>
<feature type="domain" description="SLH" evidence="5">
    <location>
        <begin position="1398"/>
        <end position="1457"/>
    </location>
</feature>
<dbReference type="Pfam" id="PF00395">
    <property type="entry name" value="SLH"/>
    <property type="match status" value="3"/>
</dbReference>
<dbReference type="STRING" id="1297617.IB211_00809c"/>
<feature type="domain" description="SLH" evidence="5">
    <location>
        <begin position="1458"/>
        <end position="1520"/>
    </location>
</feature>
<dbReference type="Gene3D" id="2.60.40.4270">
    <property type="entry name" value="Listeria-Bacteroides repeat domain"/>
    <property type="match status" value="1"/>
</dbReference>
<dbReference type="Pfam" id="PF18998">
    <property type="entry name" value="Flg_new_2"/>
    <property type="match status" value="1"/>
</dbReference>
<dbReference type="EMBL" id="CP011307">
    <property type="protein sequence ID" value="ALP93203.1"/>
    <property type="molecule type" value="Genomic_DNA"/>
</dbReference>